<evidence type="ECO:0000256" key="1">
    <source>
        <dbReference type="ARBA" id="ARBA00008857"/>
    </source>
</evidence>
<evidence type="ECO:0000256" key="3">
    <source>
        <dbReference type="ARBA" id="ARBA00023125"/>
    </source>
</evidence>
<dbReference type="GO" id="GO:0003677">
    <property type="term" value="F:DNA binding"/>
    <property type="evidence" value="ECO:0007669"/>
    <property type="project" value="UniProtKB-KW"/>
</dbReference>
<comment type="caution">
    <text evidence="8">The sequence shown here is derived from an EMBL/GenBank/DDBJ whole genome shotgun (WGS) entry which is preliminary data.</text>
</comment>
<evidence type="ECO:0000313" key="8">
    <source>
        <dbReference type="EMBL" id="MDX8525382.1"/>
    </source>
</evidence>
<dbReference type="RefSeq" id="WP_320233332.1">
    <property type="nucleotide sequence ID" value="NZ_JAVIJF010000008.1"/>
</dbReference>
<organism evidence="8 9">
    <name type="scientific">Mesorhizobium montanum</name>
    <dbReference type="NCBI Taxonomy" id="3072323"/>
    <lineage>
        <taxon>Bacteria</taxon>
        <taxon>Pseudomonadati</taxon>
        <taxon>Pseudomonadota</taxon>
        <taxon>Alphaproteobacteria</taxon>
        <taxon>Hyphomicrobiales</taxon>
        <taxon>Phyllobacteriaceae</taxon>
        <taxon>Mesorhizobium</taxon>
    </lineage>
</organism>
<reference evidence="8 9" key="1">
    <citation type="submission" date="2023-08" db="EMBL/GenBank/DDBJ databases">
        <title>Implementing the SeqCode for naming new Mesorhizobium species isolated from Vachellia karroo root nodules.</title>
        <authorList>
            <person name="Van Lill M."/>
        </authorList>
    </citation>
    <scope>NUCLEOTIDE SEQUENCE [LARGE SCALE GENOMIC DNA]</scope>
    <source>
        <strain evidence="8 9">MSK 1335</strain>
    </source>
</reference>
<feature type="compositionally biased region" description="Basic and acidic residues" evidence="6">
    <location>
        <begin position="89"/>
        <end position="99"/>
    </location>
</feature>
<evidence type="ECO:0000313" key="9">
    <source>
        <dbReference type="Proteomes" id="UP001276840"/>
    </source>
</evidence>
<dbReference type="PANTHER" id="PTHR30629">
    <property type="entry name" value="PROPHAGE INTEGRASE"/>
    <property type="match status" value="1"/>
</dbReference>
<comment type="similarity">
    <text evidence="1">Belongs to the 'phage' integrase family.</text>
</comment>
<sequence>MADIRILINDRAVSDLKAPSSGQYRARDTQLKGFHVIVGRRSKTFAVQGDLRKDGKRVASISVRIGDAETMSTREARATAKTYLAQISKGEHPDPKPDVPTEQPGSASVSRDNPTVQLDQQTDAAPKGVTLSRAWERYRDAHLIRKGRSDGTIEGYRDHVERLFKDWRDTPLQDLAEDPAKVITRHDEITKEHGPYIANGSMRTLRAVYNHARKAHRYLPPDNPASVVDWNSEKRRNTAMGLDDLPHWFHQVAALQNPIRREFHLFSLLSGCRPTALMEAKPQHLDLRRRVLHIPRPKGGADRAFDIPLSRQMILCLVRAIRFACHFYPSEAKNWLFTADSDSGHLAEQKEDRVVLAKWGNDLRQTFRTLANPAGISEFDARLLMNHAIPGVNAGYISRHKLLEDHLRAQQQAISNTMFSALGNMITKDATIRSWLGPYATHQAIDAAKREESSALHDAALERGNLPQRRAALTATFSLNF</sequence>
<evidence type="ECO:0000259" key="7">
    <source>
        <dbReference type="PROSITE" id="PS51900"/>
    </source>
</evidence>
<dbReference type="InterPro" id="IPR025166">
    <property type="entry name" value="Integrase_DNA_bind_dom"/>
</dbReference>
<keyword evidence="4" id="KW-0233">DNA recombination</keyword>
<proteinExistence type="inferred from homology"/>
<feature type="compositionally biased region" description="Polar residues" evidence="6">
    <location>
        <begin position="103"/>
        <end position="123"/>
    </location>
</feature>
<name>A0ABU4ZK38_9HYPH</name>
<accession>A0ABU4ZK38</accession>
<dbReference type="InterPro" id="IPR011010">
    <property type="entry name" value="DNA_brk_join_enz"/>
</dbReference>
<dbReference type="InterPro" id="IPR010998">
    <property type="entry name" value="Integrase_recombinase_N"/>
</dbReference>
<dbReference type="PANTHER" id="PTHR30629:SF2">
    <property type="entry name" value="PROPHAGE INTEGRASE INTS-RELATED"/>
    <property type="match status" value="1"/>
</dbReference>
<keyword evidence="3 5" id="KW-0238">DNA-binding</keyword>
<gene>
    <name evidence="8" type="ORF">RFM68_12760</name>
</gene>
<dbReference type="Proteomes" id="UP001276840">
    <property type="component" value="Unassembled WGS sequence"/>
</dbReference>
<dbReference type="InterPro" id="IPR050808">
    <property type="entry name" value="Phage_Integrase"/>
</dbReference>
<dbReference type="InterPro" id="IPR038488">
    <property type="entry name" value="Integrase_DNA-bd_sf"/>
</dbReference>
<evidence type="ECO:0000256" key="2">
    <source>
        <dbReference type="ARBA" id="ARBA00022908"/>
    </source>
</evidence>
<keyword evidence="9" id="KW-1185">Reference proteome</keyword>
<feature type="region of interest" description="Disordered" evidence="6">
    <location>
        <begin position="87"/>
        <end position="125"/>
    </location>
</feature>
<dbReference type="SUPFAM" id="SSF56349">
    <property type="entry name" value="DNA breaking-rejoining enzymes"/>
    <property type="match status" value="1"/>
</dbReference>
<dbReference type="InterPro" id="IPR013762">
    <property type="entry name" value="Integrase-like_cat_sf"/>
</dbReference>
<evidence type="ECO:0000256" key="6">
    <source>
        <dbReference type="SAM" id="MobiDB-lite"/>
    </source>
</evidence>
<dbReference type="Gene3D" id="1.10.443.10">
    <property type="entry name" value="Intergrase catalytic core"/>
    <property type="match status" value="1"/>
</dbReference>
<keyword evidence="2" id="KW-0229">DNA integration</keyword>
<dbReference type="InterPro" id="IPR044068">
    <property type="entry name" value="CB"/>
</dbReference>
<dbReference type="EMBL" id="JAVIJF010000008">
    <property type="protein sequence ID" value="MDX8525382.1"/>
    <property type="molecule type" value="Genomic_DNA"/>
</dbReference>
<dbReference type="Gene3D" id="1.10.150.130">
    <property type="match status" value="1"/>
</dbReference>
<dbReference type="Pfam" id="PF13356">
    <property type="entry name" value="Arm-DNA-bind_3"/>
    <property type="match status" value="1"/>
</dbReference>
<feature type="domain" description="Core-binding (CB)" evidence="7">
    <location>
        <begin position="129"/>
        <end position="220"/>
    </location>
</feature>
<dbReference type="Gene3D" id="3.30.160.390">
    <property type="entry name" value="Integrase, DNA-binding domain"/>
    <property type="match status" value="1"/>
</dbReference>
<evidence type="ECO:0000256" key="5">
    <source>
        <dbReference type="PROSITE-ProRule" id="PRU01248"/>
    </source>
</evidence>
<protein>
    <submittedName>
        <fullName evidence="8">Integrase arm-type DNA-binding domain-containing protein</fullName>
    </submittedName>
</protein>
<dbReference type="PROSITE" id="PS51900">
    <property type="entry name" value="CB"/>
    <property type="match status" value="1"/>
</dbReference>
<evidence type="ECO:0000256" key="4">
    <source>
        <dbReference type="ARBA" id="ARBA00023172"/>
    </source>
</evidence>